<accession>A0A848IQY9</accession>
<evidence type="ECO:0000313" key="2">
    <source>
        <dbReference type="Proteomes" id="UP000544134"/>
    </source>
</evidence>
<gene>
    <name evidence="1" type="ORF">HHL24_26970</name>
</gene>
<dbReference type="Proteomes" id="UP000544134">
    <property type="component" value="Unassembled WGS sequence"/>
</dbReference>
<evidence type="ECO:0000313" key="1">
    <source>
        <dbReference type="EMBL" id="NMM01567.1"/>
    </source>
</evidence>
<proteinExistence type="predicted"/>
<dbReference type="AlphaFoldDB" id="A0A848IQY9"/>
<reference evidence="1 2" key="1">
    <citation type="submission" date="2020-04" db="EMBL/GenBank/DDBJ databases">
        <title>Paraburkholderia sp. RP-4-7 isolated from soil.</title>
        <authorList>
            <person name="Dahal R.H."/>
        </authorList>
    </citation>
    <scope>NUCLEOTIDE SEQUENCE [LARGE SCALE GENOMIC DNA]</scope>
    <source>
        <strain evidence="1 2">RP-4-7</strain>
    </source>
</reference>
<dbReference type="EMBL" id="JABBGJ010000031">
    <property type="protein sequence ID" value="NMM01567.1"/>
    <property type="molecule type" value="Genomic_DNA"/>
</dbReference>
<comment type="caution">
    <text evidence="1">The sequence shown here is derived from an EMBL/GenBank/DDBJ whole genome shotgun (WGS) entry which is preliminary data.</text>
</comment>
<sequence>MYRHHVVRFSRLIYETSRFSESDLLLIVRSTDCYSPRYRAAALRHLVMGAPLSVTLGRPFAERRRLVRVHYAA</sequence>
<organism evidence="1 2">
    <name type="scientific">Paraburkholderia polaris</name>
    <dbReference type="NCBI Taxonomy" id="2728848"/>
    <lineage>
        <taxon>Bacteria</taxon>
        <taxon>Pseudomonadati</taxon>
        <taxon>Pseudomonadota</taxon>
        <taxon>Betaproteobacteria</taxon>
        <taxon>Burkholderiales</taxon>
        <taxon>Burkholderiaceae</taxon>
        <taxon>Paraburkholderia</taxon>
    </lineage>
</organism>
<protein>
    <submittedName>
        <fullName evidence="1">Uncharacterized protein</fullName>
    </submittedName>
</protein>
<keyword evidence="2" id="KW-1185">Reference proteome</keyword>
<name>A0A848IQY9_9BURK</name>
<dbReference type="RefSeq" id="WP_169488394.1">
    <property type="nucleotide sequence ID" value="NZ_JABBGJ010000031.1"/>
</dbReference>